<keyword evidence="8" id="KW-1185">Reference proteome</keyword>
<dbReference type="eggNOG" id="COG1703">
    <property type="taxonomic scope" value="Bacteria"/>
</dbReference>
<protein>
    <submittedName>
        <fullName evidence="7">LAO/AO transport system ATPase</fullName>
    </submittedName>
</protein>
<dbReference type="SUPFAM" id="SSF52540">
    <property type="entry name" value="P-loop containing nucleoside triphosphate hydrolases"/>
    <property type="match status" value="1"/>
</dbReference>
<evidence type="ECO:0000259" key="6">
    <source>
        <dbReference type="SMART" id="SM00382"/>
    </source>
</evidence>
<evidence type="ECO:0000256" key="2">
    <source>
        <dbReference type="ARBA" id="ARBA00022741"/>
    </source>
</evidence>
<dbReference type="InterPro" id="IPR027417">
    <property type="entry name" value="P-loop_NTPase"/>
</dbReference>
<feature type="domain" description="AAA+ ATPase" evidence="6">
    <location>
        <begin position="45"/>
        <end position="195"/>
    </location>
</feature>
<keyword evidence="4" id="KW-0342">GTP-binding</keyword>
<dbReference type="Pfam" id="PF03308">
    <property type="entry name" value="MeaB"/>
    <property type="match status" value="1"/>
</dbReference>
<dbReference type="InterPro" id="IPR052040">
    <property type="entry name" value="GTPase/Isobutyryl-CoA_mutase"/>
</dbReference>
<dbReference type="NCBIfam" id="TIGR00750">
    <property type="entry name" value="lao"/>
    <property type="match status" value="1"/>
</dbReference>
<evidence type="ECO:0000313" key="7">
    <source>
        <dbReference type="EMBL" id="ADI13690.1"/>
    </source>
</evidence>
<dbReference type="STRING" id="649638.Trad_0553"/>
<dbReference type="GO" id="GO:0005525">
    <property type="term" value="F:GTP binding"/>
    <property type="evidence" value="ECO:0007669"/>
    <property type="project" value="UniProtKB-KW"/>
</dbReference>
<evidence type="ECO:0000256" key="5">
    <source>
        <dbReference type="ARBA" id="ARBA00023186"/>
    </source>
</evidence>
<accession>D7CSS3</accession>
<reference evidence="8" key="1">
    <citation type="submission" date="2010-05" db="EMBL/GenBank/DDBJ databases">
        <title>The complete genome of Truepera radiovictris DSM 17093.</title>
        <authorList>
            <consortium name="US DOE Joint Genome Institute (JGI-PGF)"/>
            <person name="Lucas S."/>
            <person name="Copeland A."/>
            <person name="Lapidus A."/>
            <person name="Glavina del Rio T."/>
            <person name="Dalin E."/>
            <person name="Tice H."/>
            <person name="Bruce D."/>
            <person name="Goodwin L."/>
            <person name="Pitluck S."/>
            <person name="Kyrpides N."/>
            <person name="Mavromatis K."/>
            <person name="Ovchinnikova G."/>
            <person name="Munk A.C."/>
            <person name="Detter J.C."/>
            <person name="Han C."/>
            <person name="Tapia R."/>
            <person name="Land M."/>
            <person name="Hauser L."/>
            <person name="Markowitz V."/>
            <person name="Cheng J.-F."/>
            <person name="Hugenholtz P."/>
            <person name="Woyke T."/>
            <person name="Wu D."/>
            <person name="Tindall B."/>
            <person name="Pomrenke H.G."/>
            <person name="Brambilla E."/>
            <person name="Klenk H.-P."/>
            <person name="Eisen J.A."/>
        </authorList>
    </citation>
    <scope>NUCLEOTIDE SEQUENCE [LARGE SCALE GENOMIC DNA]</scope>
    <source>
        <strain evidence="8">DSM 17093 / CIP 108686 / LMG 22925 / RQ-24</strain>
    </source>
</reference>
<dbReference type="CDD" id="cd03114">
    <property type="entry name" value="MMAA-like"/>
    <property type="match status" value="1"/>
</dbReference>
<dbReference type="PANTHER" id="PTHR43087:SF1">
    <property type="entry name" value="LAO_AO TRANSPORT SYSTEM ATPASE"/>
    <property type="match status" value="1"/>
</dbReference>
<sequence length="310" mass="33173">MKREGLESRFLDRNERALARAISLIEAGDEAGQALLQRVRRHGGRAQIVGVTGSPGSGKSTLTDALIEVARAKGKRVAVVAVDPTSPYSGGAILGDRIRMMRHHGDPGVFIRSMATRGHLGGLATATLQVVALLDAYGFDVIFVETVGVGQSEVDIVRVADTTVLVLTPGQGDGVQAFKAGIMEVADVFVINKFDQPGGDRLRREIKAALELSAWAPEAWRPPIVQTVASEGAGVAELFEQLGAHREHLLQTGEIERKRLERVRFEVASLLRGEVQRRVEAKGAAFVEAVLAGETSVTAVVDEFLGAVRS</sequence>
<keyword evidence="3" id="KW-0378">Hydrolase</keyword>
<dbReference type="OrthoDB" id="9778292at2"/>
<evidence type="ECO:0000313" key="8">
    <source>
        <dbReference type="Proteomes" id="UP000000379"/>
    </source>
</evidence>
<reference evidence="7 8" key="2">
    <citation type="journal article" date="2011" name="Stand. Genomic Sci.">
        <title>Complete genome sequence of Truepera radiovictrix type strain (RQ-24).</title>
        <authorList>
            <person name="Ivanova N."/>
            <person name="Rohde C."/>
            <person name="Munk C."/>
            <person name="Nolan M."/>
            <person name="Lucas S."/>
            <person name="Del Rio T.G."/>
            <person name="Tice H."/>
            <person name="Deshpande S."/>
            <person name="Cheng J.F."/>
            <person name="Tapia R."/>
            <person name="Han C."/>
            <person name="Goodwin L."/>
            <person name="Pitluck S."/>
            <person name="Liolios K."/>
            <person name="Mavromatis K."/>
            <person name="Mikhailova N."/>
            <person name="Pati A."/>
            <person name="Chen A."/>
            <person name="Palaniappan K."/>
            <person name="Land M."/>
            <person name="Hauser L."/>
            <person name="Chang Y.J."/>
            <person name="Jeffries C.D."/>
            <person name="Brambilla E."/>
            <person name="Rohde M."/>
            <person name="Goker M."/>
            <person name="Tindall B.J."/>
            <person name="Woyke T."/>
            <person name="Bristow J."/>
            <person name="Eisen J.A."/>
            <person name="Markowitz V."/>
            <person name="Hugenholtz P."/>
            <person name="Kyrpides N.C."/>
            <person name="Klenk H.P."/>
            <person name="Lapidus A."/>
        </authorList>
    </citation>
    <scope>NUCLEOTIDE SEQUENCE [LARGE SCALE GENOMIC DNA]</scope>
    <source>
        <strain evidence="8">DSM 17093 / CIP 108686 / LMG 22925 / RQ-24</strain>
    </source>
</reference>
<organism evidence="7 8">
    <name type="scientific">Truepera radiovictrix (strain DSM 17093 / CIP 108686 / LMG 22925 / RQ-24)</name>
    <dbReference type="NCBI Taxonomy" id="649638"/>
    <lineage>
        <taxon>Bacteria</taxon>
        <taxon>Thermotogati</taxon>
        <taxon>Deinococcota</taxon>
        <taxon>Deinococci</taxon>
        <taxon>Trueperales</taxon>
        <taxon>Trueperaceae</taxon>
        <taxon>Truepera</taxon>
    </lineage>
</organism>
<dbReference type="GO" id="GO:0003924">
    <property type="term" value="F:GTPase activity"/>
    <property type="evidence" value="ECO:0007669"/>
    <property type="project" value="InterPro"/>
</dbReference>
<dbReference type="PANTHER" id="PTHR43087">
    <property type="entry name" value="LYSINE/ARGININE/ORNITHINE TRANSPORT SYSTEM KINASE"/>
    <property type="match status" value="1"/>
</dbReference>
<proteinExistence type="inferred from homology"/>
<evidence type="ECO:0000256" key="3">
    <source>
        <dbReference type="ARBA" id="ARBA00022801"/>
    </source>
</evidence>
<gene>
    <name evidence="7" type="ordered locus">Trad_0553</name>
</gene>
<dbReference type="InterPro" id="IPR005129">
    <property type="entry name" value="GTPase_ArgK"/>
</dbReference>
<dbReference type="RefSeq" id="WP_013177070.1">
    <property type="nucleotide sequence ID" value="NC_014221.1"/>
</dbReference>
<keyword evidence="2" id="KW-0547">Nucleotide-binding</keyword>
<dbReference type="Proteomes" id="UP000000379">
    <property type="component" value="Chromosome"/>
</dbReference>
<evidence type="ECO:0000256" key="4">
    <source>
        <dbReference type="ARBA" id="ARBA00023134"/>
    </source>
</evidence>
<dbReference type="InterPro" id="IPR003593">
    <property type="entry name" value="AAA+_ATPase"/>
</dbReference>
<dbReference type="EMBL" id="CP002049">
    <property type="protein sequence ID" value="ADI13690.1"/>
    <property type="molecule type" value="Genomic_DNA"/>
</dbReference>
<keyword evidence="5" id="KW-0143">Chaperone</keyword>
<evidence type="ECO:0000256" key="1">
    <source>
        <dbReference type="ARBA" id="ARBA00009625"/>
    </source>
</evidence>
<dbReference type="SMART" id="SM00382">
    <property type="entry name" value="AAA"/>
    <property type="match status" value="1"/>
</dbReference>
<dbReference type="AlphaFoldDB" id="D7CSS3"/>
<dbReference type="KEGG" id="tra:Trad_0553"/>
<dbReference type="Gene3D" id="3.40.50.300">
    <property type="entry name" value="P-loop containing nucleotide triphosphate hydrolases"/>
    <property type="match status" value="1"/>
</dbReference>
<name>D7CSS3_TRURR</name>
<dbReference type="HOGENOM" id="CLU_043725_1_0_0"/>
<comment type="similarity">
    <text evidence="1">Belongs to the SIMIBI class G3E GTPase family. ArgK/MeaB subfamily.</text>
</comment>